<keyword evidence="1" id="KW-0732">Signal</keyword>
<reference evidence="2" key="1">
    <citation type="journal article" date="2023" name="G3 (Bethesda)">
        <title>A reference genome for the long-term kleptoplast-retaining sea slug Elysia crispata morphotype clarki.</title>
        <authorList>
            <person name="Eastman K.E."/>
            <person name="Pendleton A.L."/>
            <person name="Shaikh M.A."/>
            <person name="Suttiyut T."/>
            <person name="Ogas R."/>
            <person name="Tomko P."/>
            <person name="Gavelis G."/>
            <person name="Widhalm J.R."/>
            <person name="Wisecaver J.H."/>
        </authorList>
    </citation>
    <scope>NUCLEOTIDE SEQUENCE</scope>
    <source>
        <strain evidence="2">ECLA1</strain>
    </source>
</reference>
<dbReference type="EMBL" id="JAWDGP010001088">
    <property type="protein sequence ID" value="KAK3794849.1"/>
    <property type="molecule type" value="Genomic_DNA"/>
</dbReference>
<gene>
    <name evidence="2" type="ORF">RRG08_056517</name>
</gene>
<protein>
    <submittedName>
        <fullName evidence="2">Uncharacterized protein</fullName>
    </submittedName>
</protein>
<sequence>MKICLLLILTMAVATSVAQQCDLSYNYWESSKPCWGRHKLRLPHSVKTYCCSNRRVPRLSYQHWSPVCRCD</sequence>
<evidence type="ECO:0000313" key="2">
    <source>
        <dbReference type="EMBL" id="KAK3794849.1"/>
    </source>
</evidence>
<dbReference type="Proteomes" id="UP001283361">
    <property type="component" value="Unassembled WGS sequence"/>
</dbReference>
<keyword evidence="3" id="KW-1185">Reference proteome</keyword>
<evidence type="ECO:0000256" key="1">
    <source>
        <dbReference type="SAM" id="SignalP"/>
    </source>
</evidence>
<dbReference type="AlphaFoldDB" id="A0AAE1E577"/>
<proteinExistence type="predicted"/>
<feature type="signal peptide" evidence="1">
    <location>
        <begin position="1"/>
        <end position="18"/>
    </location>
</feature>
<evidence type="ECO:0000313" key="3">
    <source>
        <dbReference type="Proteomes" id="UP001283361"/>
    </source>
</evidence>
<comment type="caution">
    <text evidence="2">The sequence shown here is derived from an EMBL/GenBank/DDBJ whole genome shotgun (WGS) entry which is preliminary data.</text>
</comment>
<name>A0AAE1E577_9GAST</name>
<accession>A0AAE1E577</accession>
<organism evidence="2 3">
    <name type="scientific">Elysia crispata</name>
    <name type="common">lettuce slug</name>
    <dbReference type="NCBI Taxonomy" id="231223"/>
    <lineage>
        <taxon>Eukaryota</taxon>
        <taxon>Metazoa</taxon>
        <taxon>Spiralia</taxon>
        <taxon>Lophotrochozoa</taxon>
        <taxon>Mollusca</taxon>
        <taxon>Gastropoda</taxon>
        <taxon>Heterobranchia</taxon>
        <taxon>Euthyneura</taxon>
        <taxon>Panpulmonata</taxon>
        <taxon>Sacoglossa</taxon>
        <taxon>Placobranchoidea</taxon>
        <taxon>Plakobranchidae</taxon>
        <taxon>Elysia</taxon>
    </lineage>
</organism>
<feature type="chain" id="PRO_5042246722" evidence="1">
    <location>
        <begin position="19"/>
        <end position="71"/>
    </location>
</feature>